<dbReference type="RefSeq" id="WP_278099280.1">
    <property type="nucleotide sequence ID" value="NZ_CP091092.1"/>
</dbReference>
<dbReference type="GO" id="GO:0004588">
    <property type="term" value="F:orotate phosphoribosyltransferase activity"/>
    <property type="evidence" value="ECO:0007669"/>
    <property type="project" value="TreeGrafter"/>
</dbReference>
<reference evidence="6" key="1">
    <citation type="submission" date="2022-01" db="EMBL/GenBank/DDBJ databases">
        <title>Complete genome of Methanomicrobium antiquum DSM 21220.</title>
        <authorList>
            <person name="Chen S.-C."/>
            <person name="You Y.-T."/>
            <person name="Zhou Y.-Z."/>
            <person name="Lai M.-C."/>
        </authorList>
    </citation>
    <scope>NUCLEOTIDE SEQUENCE</scope>
    <source>
        <strain evidence="6">DSM 21220</strain>
    </source>
</reference>
<accession>A0AAF0JLA6</accession>
<proteinExistence type="inferred from homology"/>
<dbReference type="EMBL" id="CP091092">
    <property type="protein sequence ID" value="WFN36444.1"/>
    <property type="molecule type" value="Genomic_DNA"/>
</dbReference>
<dbReference type="AlphaFoldDB" id="A0AAF0JLA6"/>
<evidence type="ECO:0000313" key="6">
    <source>
        <dbReference type="EMBL" id="WFN36444.1"/>
    </source>
</evidence>
<dbReference type="GO" id="GO:0003677">
    <property type="term" value="F:DNA binding"/>
    <property type="evidence" value="ECO:0007669"/>
    <property type="project" value="UniProtKB-UniRule"/>
</dbReference>
<dbReference type="GO" id="GO:0006222">
    <property type="term" value="P:UMP biosynthetic process"/>
    <property type="evidence" value="ECO:0007669"/>
    <property type="project" value="TreeGrafter"/>
</dbReference>
<dbReference type="Proteomes" id="UP001218895">
    <property type="component" value="Chromosome"/>
</dbReference>
<keyword evidence="6" id="KW-0808">Transferase</keyword>
<keyword evidence="2 4" id="KW-0238">DNA-binding</keyword>
<evidence type="ECO:0000259" key="5">
    <source>
        <dbReference type="Pfam" id="PF00156"/>
    </source>
</evidence>
<evidence type="ECO:0000256" key="1">
    <source>
        <dbReference type="ARBA" id="ARBA00023015"/>
    </source>
</evidence>
<evidence type="ECO:0000313" key="7">
    <source>
        <dbReference type="Proteomes" id="UP001218895"/>
    </source>
</evidence>
<name>A0AAF0JLA6_9EURY</name>
<keyword evidence="6" id="KW-0328">Glycosyltransferase</keyword>
<dbReference type="InterPro" id="IPR022854">
    <property type="entry name" value="GfcR-like"/>
</dbReference>
<evidence type="ECO:0000256" key="3">
    <source>
        <dbReference type="ARBA" id="ARBA00023163"/>
    </source>
</evidence>
<comment type="domain">
    <text evidence="4">Contains an N-terminal DNA-binding winged helix-turn-helix domain and a C-terminal regulatory domain (or effector binding domain) resembling phosphoribosyltransferase (PRT) domain.</text>
</comment>
<dbReference type="NCBIfam" id="NF002620">
    <property type="entry name" value="PRK02277.1"/>
    <property type="match status" value="1"/>
</dbReference>
<organism evidence="6 7">
    <name type="scientific">Methanomicrobium antiquum</name>
    <dbReference type="NCBI Taxonomy" id="487686"/>
    <lineage>
        <taxon>Archaea</taxon>
        <taxon>Methanobacteriati</taxon>
        <taxon>Methanobacteriota</taxon>
        <taxon>Stenosarchaea group</taxon>
        <taxon>Methanomicrobia</taxon>
        <taxon>Methanomicrobiales</taxon>
        <taxon>Methanomicrobiaceae</taxon>
        <taxon>Methanomicrobium</taxon>
    </lineage>
</organism>
<dbReference type="PANTHER" id="PTHR19278:SF41">
    <property type="entry name" value="PYRE-LIKE PROTEIN"/>
    <property type="match status" value="1"/>
</dbReference>
<evidence type="ECO:0000256" key="2">
    <source>
        <dbReference type="ARBA" id="ARBA00023125"/>
    </source>
</evidence>
<keyword evidence="3 4" id="KW-0804">Transcription</keyword>
<dbReference type="GO" id="GO:0019856">
    <property type="term" value="P:pyrimidine nucleobase biosynthetic process"/>
    <property type="evidence" value="ECO:0007669"/>
    <property type="project" value="TreeGrafter"/>
</dbReference>
<dbReference type="Pfam" id="PF00156">
    <property type="entry name" value="Pribosyltran"/>
    <property type="match status" value="1"/>
</dbReference>
<dbReference type="InterPro" id="IPR000836">
    <property type="entry name" value="PRTase_dom"/>
</dbReference>
<comment type="similarity">
    <text evidence="4">Belongs to the purine/pyrimidine phosphoribosyltransferase family. GfcR subfamily.</text>
</comment>
<keyword evidence="7" id="KW-1185">Reference proteome</keyword>
<dbReference type="Gene3D" id="3.40.50.2020">
    <property type="match status" value="1"/>
</dbReference>
<evidence type="ECO:0000256" key="4">
    <source>
        <dbReference type="HAMAP-Rule" id="MF_01214"/>
    </source>
</evidence>
<dbReference type="HAMAP" id="MF_01214">
    <property type="entry name" value="GfcR"/>
    <property type="match status" value="1"/>
</dbReference>
<sequence length="204" mass="22022">MSSLSELIEKAKNLHSEGRSSSQIADEMSLSTETITWLLTQQKGEKAAPKDIVIDWSSISGHADMLHDASVMLLKRYIHATEDADADEEIFPDLIVGVAHSGIPIATMIAGEADSLFTMFHPKKHATGENPTGSLNSSFADVSGKKCLIVDDVITSGRTIAETIDSVRKHNGTAIGVCVLFDKLGLDEIDTVPVYSLVRVSRID</sequence>
<dbReference type="PANTHER" id="PTHR19278">
    <property type="entry name" value="OROTATE PHOSPHORIBOSYLTRANSFERASE"/>
    <property type="match status" value="1"/>
</dbReference>
<keyword evidence="1 4" id="KW-0805">Transcription regulation</keyword>
<dbReference type="GO" id="GO:0010468">
    <property type="term" value="P:regulation of gene expression"/>
    <property type="evidence" value="ECO:0007669"/>
    <property type="project" value="UniProtKB-UniRule"/>
</dbReference>
<dbReference type="SUPFAM" id="SSF53271">
    <property type="entry name" value="PRTase-like"/>
    <property type="match status" value="1"/>
</dbReference>
<dbReference type="InterPro" id="IPR029057">
    <property type="entry name" value="PRTase-like"/>
</dbReference>
<protein>
    <recommendedName>
        <fullName evidence="4">Transcriptional regulator GfcR</fullName>
    </recommendedName>
</protein>
<dbReference type="KEGG" id="manq:L1994_09890"/>
<dbReference type="GeneID" id="79950710"/>
<dbReference type="CDD" id="cd06223">
    <property type="entry name" value="PRTases_typeI"/>
    <property type="match status" value="1"/>
</dbReference>
<feature type="domain" description="Phosphoribosyltransferase" evidence="5">
    <location>
        <begin position="72"/>
        <end position="184"/>
    </location>
</feature>
<gene>
    <name evidence="4" type="primary">gfcR</name>
    <name evidence="6" type="ORF">L1994_09890</name>
</gene>